<dbReference type="Gene3D" id="1.50.10.20">
    <property type="match status" value="1"/>
</dbReference>
<dbReference type="SUPFAM" id="SSF48239">
    <property type="entry name" value="Terpenoid cyclases/Protein prenyltransferases"/>
    <property type="match status" value="1"/>
</dbReference>
<reference evidence="4" key="2">
    <citation type="submission" date="2023-05" db="EMBL/GenBank/DDBJ databases">
        <authorList>
            <person name="Fouks B."/>
        </authorList>
    </citation>
    <scope>NUCLEOTIDE SEQUENCE</scope>
    <source>
        <strain evidence="4">Stay&amp;Tobe</strain>
        <tissue evidence="4">Testes</tissue>
    </source>
</reference>
<protein>
    <recommendedName>
        <fullName evidence="3">Alpha-macroglobulin receptor-binding domain-containing protein</fullName>
    </recommendedName>
</protein>
<dbReference type="InterPro" id="IPR036595">
    <property type="entry name" value="A-macroglobulin_rcpt-bd_sf"/>
</dbReference>
<dbReference type="SUPFAM" id="SSF49410">
    <property type="entry name" value="Alpha-macroglobulin receptor domain"/>
    <property type="match status" value="1"/>
</dbReference>
<evidence type="ECO:0000256" key="1">
    <source>
        <dbReference type="ARBA" id="ARBA00022729"/>
    </source>
</evidence>
<evidence type="ECO:0000256" key="2">
    <source>
        <dbReference type="ARBA" id="ARBA00022966"/>
    </source>
</evidence>
<evidence type="ECO:0000313" key="4">
    <source>
        <dbReference type="EMBL" id="KAJ9588469.1"/>
    </source>
</evidence>
<dbReference type="EMBL" id="JASPKZ010005678">
    <property type="protein sequence ID" value="KAJ9588469.1"/>
    <property type="molecule type" value="Genomic_DNA"/>
</dbReference>
<dbReference type="InterPro" id="IPR050473">
    <property type="entry name" value="A2M/Complement_sys"/>
</dbReference>
<dbReference type="AlphaFoldDB" id="A0AAD7ZX13"/>
<dbReference type="PANTHER" id="PTHR11412:SF136">
    <property type="entry name" value="CD109 ANTIGEN"/>
    <property type="match status" value="1"/>
</dbReference>
<dbReference type="PANTHER" id="PTHR11412">
    <property type="entry name" value="MACROGLOBULIN / COMPLEMENT"/>
    <property type="match status" value="1"/>
</dbReference>
<dbReference type="Pfam" id="PF07677">
    <property type="entry name" value="A2M_recep"/>
    <property type="match status" value="1"/>
</dbReference>
<feature type="non-terminal residue" evidence="4">
    <location>
        <position position="1"/>
    </location>
</feature>
<dbReference type="InterPro" id="IPR011626">
    <property type="entry name" value="Alpha-macroglobulin_TED"/>
</dbReference>
<accession>A0AAD7ZX13</accession>
<dbReference type="InterPro" id="IPR009048">
    <property type="entry name" value="A-macroglobulin_rcpt-bd"/>
</dbReference>
<feature type="domain" description="Alpha-macroglobulin receptor-binding" evidence="3">
    <location>
        <begin position="184"/>
        <end position="272"/>
    </location>
</feature>
<proteinExistence type="predicted"/>
<keyword evidence="5" id="KW-1185">Reference proteome</keyword>
<dbReference type="GO" id="GO:0005615">
    <property type="term" value="C:extracellular space"/>
    <property type="evidence" value="ECO:0007669"/>
    <property type="project" value="InterPro"/>
</dbReference>
<dbReference type="Pfam" id="PF07678">
    <property type="entry name" value="TED_complement"/>
    <property type="match status" value="1"/>
</dbReference>
<comment type="caution">
    <text evidence="4">The sequence shown here is derived from an EMBL/GenBank/DDBJ whole genome shotgun (WGS) entry which is preliminary data.</text>
</comment>
<dbReference type="InterPro" id="IPR008930">
    <property type="entry name" value="Terpenoid_cyclase/PrenylTrfase"/>
</dbReference>
<reference evidence="4" key="1">
    <citation type="journal article" date="2023" name="IScience">
        <title>Live-bearing cockroach genome reveals convergent evolutionary mechanisms linked to viviparity in insects and beyond.</title>
        <authorList>
            <person name="Fouks B."/>
            <person name="Harrison M.C."/>
            <person name="Mikhailova A.A."/>
            <person name="Marchal E."/>
            <person name="English S."/>
            <person name="Carruthers M."/>
            <person name="Jennings E.C."/>
            <person name="Chiamaka E.L."/>
            <person name="Frigard R.A."/>
            <person name="Pippel M."/>
            <person name="Attardo G.M."/>
            <person name="Benoit J.B."/>
            <person name="Bornberg-Bauer E."/>
            <person name="Tobe S.S."/>
        </authorList>
    </citation>
    <scope>NUCLEOTIDE SEQUENCE</scope>
    <source>
        <strain evidence="4">Stay&amp;Tobe</strain>
    </source>
</reference>
<name>A0AAD7ZX13_DIPPU</name>
<dbReference type="Gene3D" id="2.60.40.690">
    <property type="entry name" value="Alpha-macroglobulin, receptor-binding domain"/>
    <property type="match status" value="1"/>
</dbReference>
<dbReference type="Proteomes" id="UP001233999">
    <property type="component" value="Unassembled WGS sequence"/>
</dbReference>
<evidence type="ECO:0000313" key="5">
    <source>
        <dbReference type="Proteomes" id="UP001233999"/>
    </source>
</evidence>
<dbReference type="SMART" id="SM01361">
    <property type="entry name" value="A2M_recep"/>
    <property type="match status" value="1"/>
</dbReference>
<organism evidence="4 5">
    <name type="scientific">Diploptera punctata</name>
    <name type="common">Pacific beetle cockroach</name>
    <dbReference type="NCBI Taxonomy" id="6984"/>
    <lineage>
        <taxon>Eukaryota</taxon>
        <taxon>Metazoa</taxon>
        <taxon>Ecdysozoa</taxon>
        <taxon>Arthropoda</taxon>
        <taxon>Hexapoda</taxon>
        <taxon>Insecta</taxon>
        <taxon>Pterygota</taxon>
        <taxon>Neoptera</taxon>
        <taxon>Polyneoptera</taxon>
        <taxon>Dictyoptera</taxon>
        <taxon>Blattodea</taxon>
        <taxon>Blaberoidea</taxon>
        <taxon>Blaberidae</taxon>
        <taxon>Diplopterinae</taxon>
        <taxon>Diploptera</taxon>
    </lineage>
</organism>
<sequence length="325" mass="36863">MKWWMKPVRTDDSNPWNSLPNSVDVEMTAYGLLTYLQRGLVQDALPIMKWLISQQNEQGGFASTQDTVIGLQAMGKLAESLNSETDVTLSFSYPGGRGIPIKVNKENSLILQTQELPEEVRKVDLTASGTGFAVVQVSYQYNLNVTGAYPLFTLTLEVLKNSDINYLYILVCARFAGSQGVKESNMAVMEVSLPSGFTLDTDAVPTLKLSQYVKRVETKDGDTVVVLYFEKMTQEDYCVTITGFRSHKVAKLKPVPVTIYDYYDSFKSYIEYNFATGRVSLTRQVEGGEIKSKWNISRQWKTYGIERQRDREEGTWLLFVNRRHV</sequence>
<keyword evidence="1" id="KW-0732">Signal</keyword>
<keyword evidence="2" id="KW-0882">Thioester bond</keyword>
<gene>
    <name evidence="4" type="ORF">L9F63_018159</name>
</gene>
<dbReference type="InterPro" id="IPR049135">
    <property type="entry name" value="TEP1_CUB2"/>
</dbReference>
<dbReference type="Pfam" id="PF21412">
    <property type="entry name" value="TEP1_CUB2"/>
    <property type="match status" value="1"/>
</dbReference>
<evidence type="ECO:0000259" key="3">
    <source>
        <dbReference type="SMART" id="SM01361"/>
    </source>
</evidence>